<dbReference type="Gene3D" id="3.40.30.10">
    <property type="entry name" value="Glutaredoxin"/>
    <property type="match status" value="1"/>
</dbReference>
<evidence type="ECO:0000313" key="1">
    <source>
        <dbReference type="EMBL" id="SHK44299.1"/>
    </source>
</evidence>
<keyword evidence="1" id="KW-0456">Lyase</keyword>
<dbReference type="OrthoDB" id="9795531at2"/>
<dbReference type="SUPFAM" id="SSF102114">
    <property type="entry name" value="Radical SAM enzymes"/>
    <property type="match status" value="1"/>
</dbReference>
<dbReference type="InterPro" id="IPR036249">
    <property type="entry name" value="Thioredoxin-like_sf"/>
</dbReference>
<keyword evidence="1" id="KW-0670">Pyruvate</keyword>
<proteinExistence type="predicted"/>
<sequence>MSYTIYTATGCTRCKIVKQFMRERGIDYVEQDMKAAGKEAFQKFYIANRKSIFRGPAGVEFPILTDGSTIRQGIGASIAFLRANHQLDGFFSVGILHKEWVDGIHISSGNPEYAVEFLEVLRYLKGNNMKLQLDTNGLNSQLLQQILDEGLADVVIMNVVGPRELYSGILGQDVDITEVEKTISLVSRFPEYKFQTMVVPVIRQEGDQPEVRYLTAQEIGETAKFIQEVTGSMKNPYYIKLWQPKEASDPRVKTMEPMTPAGLLSYRNPARVHQVFAEIEKAST</sequence>
<dbReference type="EMBL" id="FRAR01000013">
    <property type="protein sequence ID" value="SHK44299.1"/>
    <property type="molecule type" value="Genomic_DNA"/>
</dbReference>
<dbReference type="SUPFAM" id="SSF52833">
    <property type="entry name" value="Thioredoxin-like"/>
    <property type="match status" value="1"/>
</dbReference>
<evidence type="ECO:0000313" key="2">
    <source>
        <dbReference type="Proteomes" id="UP000183997"/>
    </source>
</evidence>
<reference evidence="2" key="1">
    <citation type="submission" date="2016-11" db="EMBL/GenBank/DDBJ databases">
        <authorList>
            <person name="Varghese N."/>
            <person name="Submissions S."/>
        </authorList>
    </citation>
    <scope>NUCLEOTIDE SEQUENCE [LARGE SCALE GENOMIC DNA]</scope>
    <source>
        <strain evidence="2">DSM 10349</strain>
    </source>
</reference>
<name>A0A1M6SI40_9FIRM</name>
<dbReference type="InterPro" id="IPR058240">
    <property type="entry name" value="rSAM_sf"/>
</dbReference>
<organism evidence="1 2">
    <name type="scientific">Desulforamulus aeronauticus DSM 10349</name>
    <dbReference type="NCBI Taxonomy" id="1121421"/>
    <lineage>
        <taxon>Bacteria</taxon>
        <taxon>Bacillati</taxon>
        <taxon>Bacillota</taxon>
        <taxon>Clostridia</taxon>
        <taxon>Eubacteriales</taxon>
        <taxon>Peptococcaceae</taxon>
        <taxon>Desulforamulus</taxon>
    </lineage>
</organism>
<dbReference type="InterPro" id="IPR013785">
    <property type="entry name" value="Aldolase_TIM"/>
</dbReference>
<dbReference type="Proteomes" id="UP000183997">
    <property type="component" value="Unassembled WGS sequence"/>
</dbReference>
<dbReference type="AlphaFoldDB" id="A0A1M6SI40"/>
<protein>
    <submittedName>
        <fullName evidence="1">Pyruvate formate lyase activating enzyme</fullName>
    </submittedName>
</protein>
<dbReference type="RefSeq" id="WP_072913500.1">
    <property type="nucleotide sequence ID" value="NZ_FRAR01000013.1"/>
</dbReference>
<dbReference type="GO" id="GO:0016829">
    <property type="term" value="F:lyase activity"/>
    <property type="evidence" value="ECO:0007669"/>
    <property type="project" value="UniProtKB-KW"/>
</dbReference>
<keyword evidence="2" id="KW-1185">Reference proteome</keyword>
<dbReference type="STRING" id="1121421.SAMN02745123_01894"/>
<gene>
    <name evidence="1" type="ORF">SAMN02745123_01894</name>
</gene>
<accession>A0A1M6SI40</accession>
<dbReference type="Gene3D" id="3.20.20.70">
    <property type="entry name" value="Aldolase class I"/>
    <property type="match status" value="1"/>
</dbReference>